<protein>
    <submittedName>
        <fullName evidence="1">HAD-superfamily hydrolase, subfamily IA, variant 3</fullName>
    </submittedName>
</protein>
<dbReference type="STRING" id="471853.Bcav_2047"/>
<dbReference type="PANTHER" id="PTHR43611:SF3">
    <property type="entry name" value="FLAVIN MONONUCLEOTIDE HYDROLASE 1, CHLOROPLATIC"/>
    <property type="match status" value="1"/>
</dbReference>
<keyword evidence="1" id="KW-0378">Hydrolase</keyword>
<dbReference type="NCBIfam" id="TIGR01509">
    <property type="entry name" value="HAD-SF-IA-v3"/>
    <property type="match status" value="1"/>
</dbReference>
<dbReference type="InterPro" id="IPR023214">
    <property type="entry name" value="HAD_sf"/>
</dbReference>
<dbReference type="GO" id="GO:0016787">
    <property type="term" value="F:hydrolase activity"/>
    <property type="evidence" value="ECO:0007669"/>
    <property type="project" value="UniProtKB-KW"/>
</dbReference>
<accession>C5C696</accession>
<dbReference type="Gene3D" id="3.40.50.1000">
    <property type="entry name" value="HAD superfamily/HAD-like"/>
    <property type="match status" value="1"/>
</dbReference>
<dbReference type="Proteomes" id="UP000007962">
    <property type="component" value="Chromosome"/>
</dbReference>
<reference evidence="1 2" key="1">
    <citation type="journal article" date="2009" name="Stand. Genomic Sci.">
        <title>Complete genome sequence of Beutenbergia cavernae type strain (HKI 0122).</title>
        <authorList>
            <person name="Land M."/>
            <person name="Pukall R."/>
            <person name="Abt B."/>
            <person name="Goker M."/>
            <person name="Rohde M."/>
            <person name="Glavina Del Rio T."/>
            <person name="Tice H."/>
            <person name="Copeland A."/>
            <person name="Cheng J.F."/>
            <person name="Lucas S."/>
            <person name="Chen F."/>
            <person name="Nolan M."/>
            <person name="Bruce D."/>
            <person name="Goodwin L."/>
            <person name="Pitluck S."/>
            <person name="Ivanova N."/>
            <person name="Mavromatis K."/>
            <person name="Ovchinnikova G."/>
            <person name="Pati A."/>
            <person name="Chen A."/>
            <person name="Palaniappan K."/>
            <person name="Hauser L."/>
            <person name="Chang Y.J."/>
            <person name="Jefferies C.C."/>
            <person name="Saunders E."/>
            <person name="Brettin T."/>
            <person name="Detter J.C."/>
            <person name="Han C."/>
            <person name="Chain P."/>
            <person name="Bristow J."/>
            <person name="Eisen J.A."/>
            <person name="Markowitz V."/>
            <person name="Hugenholtz P."/>
            <person name="Kyrpides N.C."/>
            <person name="Klenk H.P."/>
            <person name="Lapidus A."/>
        </authorList>
    </citation>
    <scope>NUCLEOTIDE SEQUENCE [LARGE SCALE GENOMIC DNA]</scope>
    <source>
        <strain evidence="2">ATCC BAA-8 / DSM 12333 / NBRC 16432</strain>
    </source>
</reference>
<dbReference type="SUPFAM" id="SSF56784">
    <property type="entry name" value="HAD-like"/>
    <property type="match status" value="1"/>
</dbReference>
<dbReference type="KEGG" id="bcv:Bcav_2047"/>
<dbReference type="CDD" id="cd02603">
    <property type="entry name" value="HAD_sEH-N_like"/>
    <property type="match status" value="1"/>
</dbReference>
<evidence type="ECO:0000313" key="1">
    <source>
        <dbReference type="EMBL" id="ACQ80302.1"/>
    </source>
</evidence>
<sequence>MTLAPEPGSIDAVVFDLGNVVVHWDPVPAFADLGSPAEIEEFFAEVDFTALNHARDAGAPWAEAAADVTARFPHRAGWVEAYVDNFPRTLTGLVPGTSDVVREVKATGIRVLGLTNWSAETFHHAPAAAPVLAELEGILVSGEVGVAKPDPAIFDELVRRFGLVPERTAFTDDSPANVAAARASGLHGLLFTDAATLRRDLRAVGVPVAAS</sequence>
<keyword evidence="2" id="KW-1185">Reference proteome</keyword>
<dbReference type="OrthoDB" id="9797415at2"/>
<dbReference type="SFLD" id="SFLDG01129">
    <property type="entry name" value="C1.5:_HAD__Beta-PGM__Phosphata"/>
    <property type="match status" value="1"/>
</dbReference>
<evidence type="ECO:0000313" key="2">
    <source>
        <dbReference type="Proteomes" id="UP000007962"/>
    </source>
</evidence>
<proteinExistence type="predicted"/>
<dbReference type="AlphaFoldDB" id="C5C696"/>
<dbReference type="EMBL" id="CP001618">
    <property type="protein sequence ID" value="ACQ80302.1"/>
    <property type="molecule type" value="Genomic_DNA"/>
</dbReference>
<dbReference type="RefSeq" id="WP_015882542.1">
    <property type="nucleotide sequence ID" value="NC_012669.1"/>
</dbReference>
<gene>
    <name evidence="1" type="ordered locus">Bcav_2047</name>
</gene>
<dbReference type="InterPro" id="IPR036412">
    <property type="entry name" value="HAD-like_sf"/>
</dbReference>
<organism evidence="1 2">
    <name type="scientific">Beutenbergia cavernae (strain ATCC BAA-8 / DSM 12333 / CCUG 43141 / JCM 11478 / NBRC 16432 / NCIMB 13614 / HKI 0122)</name>
    <dbReference type="NCBI Taxonomy" id="471853"/>
    <lineage>
        <taxon>Bacteria</taxon>
        <taxon>Bacillati</taxon>
        <taxon>Actinomycetota</taxon>
        <taxon>Actinomycetes</taxon>
        <taxon>Micrococcales</taxon>
        <taxon>Beutenbergiaceae</taxon>
        <taxon>Beutenbergia</taxon>
    </lineage>
</organism>
<name>C5C696_BEUC1</name>
<dbReference type="Pfam" id="PF00702">
    <property type="entry name" value="Hydrolase"/>
    <property type="match status" value="1"/>
</dbReference>
<dbReference type="PANTHER" id="PTHR43611">
    <property type="entry name" value="ALPHA-D-GLUCOSE 1-PHOSPHATE PHOSPHATASE"/>
    <property type="match status" value="1"/>
</dbReference>
<dbReference type="SFLD" id="SFLDS00003">
    <property type="entry name" value="Haloacid_Dehalogenase"/>
    <property type="match status" value="1"/>
</dbReference>
<dbReference type="eggNOG" id="COG1011">
    <property type="taxonomic scope" value="Bacteria"/>
</dbReference>
<dbReference type="InterPro" id="IPR006439">
    <property type="entry name" value="HAD-SF_hydro_IA"/>
</dbReference>
<dbReference type="HOGENOM" id="CLU_045011_9_1_11"/>